<comment type="subcellular location">
    <subcellularLocation>
        <location evidence="1">Nucleus</location>
    </subcellularLocation>
</comment>
<dbReference type="GO" id="GO:0000981">
    <property type="term" value="F:DNA-binding transcription factor activity, RNA polymerase II-specific"/>
    <property type="evidence" value="ECO:0007669"/>
    <property type="project" value="TreeGrafter"/>
</dbReference>
<protein>
    <submittedName>
        <fullName evidence="7">Regulatory factor X7a</fullName>
    </submittedName>
</protein>
<reference evidence="7" key="2">
    <citation type="submission" date="2025-09" db="UniProtKB">
        <authorList>
            <consortium name="Ensembl"/>
        </authorList>
    </citation>
    <scope>IDENTIFICATION</scope>
</reference>
<evidence type="ECO:0000256" key="2">
    <source>
        <dbReference type="ARBA" id="ARBA00023125"/>
    </source>
</evidence>
<evidence type="ECO:0000256" key="1">
    <source>
        <dbReference type="ARBA" id="ARBA00004123"/>
    </source>
</evidence>
<feature type="domain" description="RFX-type winged-helix" evidence="6">
    <location>
        <begin position="75"/>
        <end position="169"/>
    </location>
</feature>
<evidence type="ECO:0000256" key="3">
    <source>
        <dbReference type="ARBA" id="ARBA00023242"/>
    </source>
</evidence>
<dbReference type="Gene3D" id="1.10.10.10">
    <property type="entry name" value="Winged helix-like DNA-binding domain superfamily/Winged helix DNA-binding domain"/>
    <property type="match status" value="1"/>
</dbReference>
<evidence type="ECO:0000256" key="4">
    <source>
        <dbReference type="ARBA" id="ARBA00061114"/>
    </source>
</evidence>
<gene>
    <name evidence="7" type="primary">RFX7</name>
</gene>
<sequence>METTKVKCNDIFFPFCSISCVQQDVEKFSDIEKLYLYLKLPSGPCSSNNQKGTLEHSTTLDHSSLSSSRTQQMHAFSWIRDHLEEYPETSLPKQEVYDEYKSFCDNLNYHPLSAADFGKMMKNVFPNMKARRLGMRGKSKYPLLGWIVLGKKPCVHMPSLPMLDLSKTAEGLPGQLSSIKDEVRFAACDLVCEWAQKVLKREFDAVEDLARFLVDSHNISNKSLAALTVLTTPCLVGLDDPTPNSVSAFAPMAQAHPFQPHMTMLSSPPVDAKQQLQKKIQRKQQEQKLHSPLPANRQTRRADEGVACSSPTPQSPQPAIGSVVASVPSPITVQRSSQLMSPSCVATMESKVLPVNFQMVPQPVQAITQSPKPLLTSPAGERTARQRYAQILPKPAVTTSISLHSPSTMIITNSPVRTVMTSCHVSPVSLVNMTASSLAANGNETTSTMANASMQLTAQASRPAAGESGFHQSHILAPVDKAGQFSATQNMDVEMEVEAIHKNTQMQIPSSQAFAEALTGNRPGGALQRAASVPIPQTKSFLSLEEAPKYNERASASHNTANGNNGANSSSTFLLNTSNQSANSVSLLSTSRFSSFGENSQAKEDFTSTKNFRKRSGLSSELSPVKRAFVTDQPAEGAVSLGFDIRNQVGNVFDVGAPARPESAPACREVEMIINSVLSTQDHTQCTSSFTEQQGHIMAHVHAVPSKPAFQKHTGVRSNSTTGNLEGAQQYTFVRSSPAVHTLPFLNQTPSGLVTSHDHMDYFSFDDDVTQDSIVEELVQMEEHMKLKRLEDFRNSDIVHSQHVSMQSSMKSTNQTMTAVTYAANNSNPIQTSSPTSEIMGGPHTLTAESPFSRIASTTPVDSALGSSRYTPAGTPHSNCSSTVPPSPVECRNPFAFTPINSTGFHDNSSSVSSSPVKPMQRPMATHPDKARLEWMNSSYNSGVGATNKASSGMGILSSYQGLIDDQFRKPHAFAVPHSHHYDSHFGRLTPISPVQQQVASMSKQEGFAVPAPLDNKTTNSSAASFRCRSVSPALHQRNLTGNAVNSSLPNVARLVGSPFHSPVTPEVLSIFSNSETSLGSSSMAQRSRSVPVNIMMESEALPTHGQLCSNRNIASVLLSKLDRDQNDSTRCLGINNLPSTYSARMNLTQILESSSNLSCTDNHRSLRSSDSASACSSQRLNSLTDKAMNEPIMFSAGSNQVPSSFRGQPQQHTQAVMFALSSQQQADELQRQQHLDFSSTQHLLDRSLEQGSELTTGTADFPCEIRMTSELSSSISDLNGLDTNLLFNPNQPQGQYQNTASEEPGNDELFLQMSESQHSSGLDWLESKDHPTVGLMG</sequence>
<name>A0A8C7ZR52_9TELE</name>
<organism evidence="7 8">
    <name type="scientific">Oryzias sinensis</name>
    <name type="common">Chinese medaka</name>
    <dbReference type="NCBI Taxonomy" id="183150"/>
    <lineage>
        <taxon>Eukaryota</taxon>
        <taxon>Metazoa</taxon>
        <taxon>Chordata</taxon>
        <taxon>Craniata</taxon>
        <taxon>Vertebrata</taxon>
        <taxon>Euteleostomi</taxon>
        <taxon>Actinopterygii</taxon>
        <taxon>Neopterygii</taxon>
        <taxon>Teleostei</taxon>
        <taxon>Neoteleostei</taxon>
        <taxon>Acanthomorphata</taxon>
        <taxon>Ovalentaria</taxon>
        <taxon>Atherinomorphae</taxon>
        <taxon>Beloniformes</taxon>
        <taxon>Adrianichthyidae</taxon>
        <taxon>Oryziinae</taxon>
        <taxon>Oryzias</taxon>
    </lineage>
</organism>
<feature type="region of interest" description="Disordered" evidence="5">
    <location>
        <begin position="598"/>
        <end position="617"/>
    </location>
</feature>
<dbReference type="InterPro" id="IPR039779">
    <property type="entry name" value="RFX-like"/>
</dbReference>
<evidence type="ECO:0000313" key="8">
    <source>
        <dbReference type="Proteomes" id="UP000694383"/>
    </source>
</evidence>
<dbReference type="InterPro" id="IPR036390">
    <property type="entry name" value="WH_DNA-bd_sf"/>
</dbReference>
<dbReference type="SUPFAM" id="SSF46785">
    <property type="entry name" value="Winged helix' DNA-binding domain"/>
    <property type="match status" value="1"/>
</dbReference>
<dbReference type="GO" id="GO:0000978">
    <property type="term" value="F:RNA polymerase II cis-regulatory region sequence-specific DNA binding"/>
    <property type="evidence" value="ECO:0007669"/>
    <property type="project" value="TreeGrafter"/>
</dbReference>
<dbReference type="Pfam" id="PF18326">
    <property type="entry name" value="RFX5_N"/>
    <property type="match status" value="1"/>
</dbReference>
<evidence type="ECO:0000256" key="5">
    <source>
        <dbReference type="SAM" id="MobiDB-lite"/>
    </source>
</evidence>
<feature type="compositionally biased region" description="Polar residues" evidence="5">
    <location>
        <begin position="828"/>
        <end position="837"/>
    </location>
</feature>
<dbReference type="PROSITE" id="PS51526">
    <property type="entry name" value="RFX_DBD"/>
    <property type="match status" value="1"/>
</dbReference>
<dbReference type="Pfam" id="PF02257">
    <property type="entry name" value="RFX_DNA_binding"/>
    <property type="match status" value="1"/>
</dbReference>
<dbReference type="InterPro" id="IPR036388">
    <property type="entry name" value="WH-like_DNA-bd_sf"/>
</dbReference>
<evidence type="ECO:0000259" key="6">
    <source>
        <dbReference type="PROSITE" id="PS51526"/>
    </source>
</evidence>
<dbReference type="GeneTree" id="ENSGT01050000244970"/>
<keyword evidence="8" id="KW-1185">Reference proteome</keyword>
<reference evidence="7" key="1">
    <citation type="submission" date="2025-08" db="UniProtKB">
        <authorList>
            <consortium name="Ensembl"/>
        </authorList>
    </citation>
    <scope>IDENTIFICATION</scope>
</reference>
<dbReference type="InterPro" id="IPR003150">
    <property type="entry name" value="DNA-bd_RFX"/>
</dbReference>
<keyword evidence="3" id="KW-0539">Nucleus</keyword>
<proteinExistence type="inferred from homology"/>
<dbReference type="Gene3D" id="6.10.140.1290">
    <property type="match status" value="1"/>
</dbReference>
<accession>A0A8C7ZR52</accession>
<dbReference type="FunFam" id="1.10.10.10:FF:000128">
    <property type="entry name" value="DNA-binding protein RFX5 isoform X1"/>
    <property type="match status" value="1"/>
</dbReference>
<dbReference type="Proteomes" id="UP000694383">
    <property type="component" value="Unplaced"/>
</dbReference>
<evidence type="ECO:0000313" key="7">
    <source>
        <dbReference type="Ensembl" id="ENSOSIP00000046553.1"/>
    </source>
</evidence>
<dbReference type="Ensembl" id="ENSOSIT00000048927.1">
    <property type="protein sequence ID" value="ENSOSIP00000046553.1"/>
    <property type="gene ID" value="ENSOSIG00000022045.1"/>
</dbReference>
<keyword evidence="2" id="KW-0238">DNA-binding</keyword>
<feature type="region of interest" description="Disordered" evidence="5">
    <location>
        <begin position="828"/>
        <end position="850"/>
    </location>
</feature>
<comment type="similarity">
    <text evidence="4">Belongs to the RFX family.</text>
</comment>
<dbReference type="PANTHER" id="PTHR12619:SF2">
    <property type="entry name" value="DNA-BINDING PROTEIN RFX7"/>
    <property type="match status" value="1"/>
</dbReference>
<feature type="region of interest" description="Disordered" evidence="5">
    <location>
        <begin position="555"/>
        <end position="574"/>
    </location>
</feature>
<feature type="region of interest" description="Disordered" evidence="5">
    <location>
        <begin position="265"/>
        <end position="320"/>
    </location>
</feature>
<dbReference type="GO" id="GO:0005634">
    <property type="term" value="C:nucleus"/>
    <property type="evidence" value="ECO:0007669"/>
    <property type="project" value="UniProtKB-SubCell"/>
</dbReference>
<dbReference type="PANTHER" id="PTHR12619">
    <property type="entry name" value="RFX TRANSCRIPTION FACTOR FAMILY"/>
    <property type="match status" value="1"/>
</dbReference>